<accession>A0A078AV46</accession>
<keyword evidence="1" id="KW-0175">Coiled coil</keyword>
<evidence type="ECO:0000313" key="3">
    <source>
        <dbReference type="EMBL" id="CDW85127.1"/>
    </source>
</evidence>
<evidence type="ECO:0000256" key="2">
    <source>
        <dbReference type="SAM" id="MobiDB-lite"/>
    </source>
</evidence>
<feature type="coiled-coil region" evidence="1">
    <location>
        <begin position="1445"/>
        <end position="1472"/>
    </location>
</feature>
<evidence type="ECO:0000313" key="4">
    <source>
        <dbReference type="Proteomes" id="UP000039865"/>
    </source>
</evidence>
<feature type="compositionally biased region" description="Polar residues" evidence="2">
    <location>
        <begin position="1"/>
        <end position="14"/>
    </location>
</feature>
<name>A0A078AV46_STYLE</name>
<gene>
    <name evidence="3" type="primary">Contig10136.g10830</name>
    <name evidence="3" type="ORF">STYLEM_14197</name>
</gene>
<evidence type="ECO:0000256" key="1">
    <source>
        <dbReference type="SAM" id="Coils"/>
    </source>
</evidence>
<organism evidence="3 4">
    <name type="scientific">Stylonychia lemnae</name>
    <name type="common">Ciliate</name>
    <dbReference type="NCBI Taxonomy" id="5949"/>
    <lineage>
        <taxon>Eukaryota</taxon>
        <taxon>Sar</taxon>
        <taxon>Alveolata</taxon>
        <taxon>Ciliophora</taxon>
        <taxon>Intramacronucleata</taxon>
        <taxon>Spirotrichea</taxon>
        <taxon>Stichotrichia</taxon>
        <taxon>Sporadotrichida</taxon>
        <taxon>Oxytrichidae</taxon>
        <taxon>Stylonychinae</taxon>
        <taxon>Stylonychia</taxon>
    </lineage>
</organism>
<dbReference type="PANTHER" id="PTHR23159:SF31">
    <property type="entry name" value="CENTROSOME-ASSOCIATED PROTEIN CEP250 ISOFORM X1"/>
    <property type="match status" value="1"/>
</dbReference>
<dbReference type="InParanoid" id="A0A078AV46"/>
<proteinExistence type="predicted"/>
<sequence length="1623" mass="196621">MAQRGQSQENNRQNRGYDDWQSRLNSEANSLQLRLHQIEESKQALQNNRQFRESQENFEQQIQVLEGDKVSLMKRLNMVLSELEKATHEKTEINHKLLEQERIANDLKRKLDEVSSLKNVVNRNLQEDLRYERDLNEKLKEELLRFEKDKEQLLAKLKDQEILSGDIQRETNAINANLVRKSDELRRLEREHETNLNRLRELNSLMDTLRQQEMHSNNEKRRMEDELEDLTRERNDLIRRMNELSDKYDEYVSTMNRERLEIMKANKNHVKLLTSKLFFQILNEALYKRRKLALQNIKNISKQQLNFNTKLQRFARVVYNFGKERKRTYLRNWYRRAMNVVHENYKKMNLIQFNVNKKRKIVFYYNWRQAFLHQKRCSDSKIESLKIFRKVLQSKQDLQLRTYLCKWRDFIELRQYQQDFMFSVMHRKRQRNVRQGFVRWLAITKKAQLEERYDKMSNLVTSLWFKQRVFLGLRQACMEQKTDSSILKFKAWKNWCVKARQNKYFQRKKLLVSRLHGLRTERLLKQCFDAIKFGNIQDKYEKTRERLEREIPVREELERKRDTLIKVNRSRDKYNLFRQCVIRYSDLKYRALMIWKENIVYHNQQMQRIKLRLIELHKRTLSGAFYKWKEGADKKHMVELVSFTEDLMNENQEIQNTLKACQQQKQQLMDCTSRQQGLKLERIRNMLNRNHLRHFFGRWANTSYYFSSIEDAVFKSTKTLAKRKLRNGFNRYKEKVKELRRLEYIAKKVDWFEGIRSNKSLQECMNDWKVFVKRQISAKKFLVRSIKGIDNLIVNNAFGTWKKCMYDQRKEVFFTNIEELERRQEEHEQQIKEIDHQIQVNDCTQKHLESKLQSQSHKIMANFISRFIYSSQAKGFYTWLDVLKDQNNKRRFLRSTLNYWIKNSQGKAFRTWAQNTLKMKEAELAAKLLARENERKALQKQKDEQQNNQSSEIEDLQNQLNEAISLKDQLQANYEKALQTHINRTNNNTYIDKKRNIFCVWADYVKKEKNAVNVIGAITRKLLRMEVFSRIRLVARERHLDLNAEKVMANFFRIFKSCLVRKAYSKWRLVAYNEVVSDLNAKKDEFQQTKLAQEQEYENMQLHKQQKAEKILKQRRQREISSAWIEMSKVLKALRLKDEIMRQNIRFMQIRNATQKWHKRTEKTLYLRRRDEQVVKKYQSKMLKQIVIEWQNRVKISKLLCNKTAKFIKRLQYVDLAHGFSQIVHFKKSFDERIRERKEYGQQSIGSILSKLVNTRLNDAFLTLKIRGYKKQYKEQFLTRMLKHVLSYRIRHFFGKWKHNSDRLRLAETINTEGDVVLERNEMKRNVKALKDFLMKQGYSEDEIEKYLEDKTNTQKGNMHRALVSLFFKKSEFNIMPKAINQWKRWIQQRKLMRDWSQFTVNAINHPLHWYFRKWKLQEHHALQKLKDVTKKELIDKIIQDEHAIGAAQSRLERMDDNIENLKIQRENLLGHFKSGQKLALALGKNNHQRSLFRAFLRWKKYTKDYEQMLLAEQLDRTNLMIIDLMNHVGRLENTNKTLSVENEELRQAALDGIEIAKAVQELTMKREQLSFELQDKATTIKKLMEDNNNLSMRLSIAQREAEQLEQLNQQTSFMPPPERDRY</sequence>
<feature type="coiled-coil region" evidence="1">
    <location>
        <begin position="919"/>
        <end position="980"/>
    </location>
</feature>
<feature type="coiled-coil region" evidence="1">
    <location>
        <begin position="644"/>
        <end position="671"/>
    </location>
</feature>
<protein>
    <submittedName>
        <fullName evidence="3">Uncharacterized protein</fullName>
    </submittedName>
</protein>
<feature type="coiled-coil region" evidence="1">
    <location>
        <begin position="1581"/>
        <end position="1608"/>
    </location>
</feature>
<feature type="coiled-coil region" evidence="1">
    <location>
        <begin position="810"/>
        <end position="837"/>
    </location>
</feature>
<dbReference type="PANTHER" id="PTHR23159">
    <property type="entry name" value="CENTROSOMAL PROTEIN 2"/>
    <property type="match status" value="1"/>
</dbReference>
<feature type="region of interest" description="Disordered" evidence="2">
    <location>
        <begin position="1"/>
        <end position="20"/>
    </location>
</feature>
<feature type="coiled-coil region" evidence="1">
    <location>
        <begin position="21"/>
        <end position="261"/>
    </location>
</feature>
<dbReference type="Proteomes" id="UP000039865">
    <property type="component" value="Unassembled WGS sequence"/>
</dbReference>
<dbReference type="EMBL" id="CCKQ01013463">
    <property type="protein sequence ID" value="CDW85127.1"/>
    <property type="molecule type" value="Genomic_DNA"/>
</dbReference>
<reference evidence="3 4" key="1">
    <citation type="submission" date="2014-06" db="EMBL/GenBank/DDBJ databases">
        <authorList>
            <person name="Swart Estienne"/>
        </authorList>
    </citation>
    <scope>NUCLEOTIDE SEQUENCE [LARGE SCALE GENOMIC DNA]</scope>
    <source>
        <strain evidence="3 4">130c</strain>
    </source>
</reference>
<dbReference type="OrthoDB" id="311563at2759"/>
<keyword evidence="4" id="KW-1185">Reference proteome</keyword>